<dbReference type="PROSITE" id="PS51184">
    <property type="entry name" value="JMJC"/>
    <property type="match status" value="1"/>
</dbReference>
<organism evidence="2 3">
    <name type="scientific">Autumnicola musiva</name>
    <dbReference type="NCBI Taxonomy" id="3075589"/>
    <lineage>
        <taxon>Bacteria</taxon>
        <taxon>Pseudomonadati</taxon>
        <taxon>Bacteroidota</taxon>
        <taxon>Flavobacteriia</taxon>
        <taxon>Flavobacteriales</taxon>
        <taxon>Flavobacteriaceae</taxon>
        <taxon>Autumnicola</taxon>
    </lineage>
</organism>
<name>A0ABU3D8C4_9FLAO</name>
<feature type="domain" description="JmjC" evidence="1">
    <location>
        <begin position="108"/>
        <end position="259"/>
    </location>
</feature>
<comment type="caution">
    <text evidence="2">The sequence shown here is derived from an EMBL/GenBank/DDBJ whole genome shotgun (WGS) entry which is preliminary data.</text>
</comment>
<evidence type="ECO:0000313" key="3">
    <source>
        <dbReference type="Proteomes" id="UP001262582"/>
    </source>
</evidence>
<evidence type="ECO:0000259" key="1">
    <source>
        <dbReference type="PROSITE" id="PS51184"/>
    </source>
</evidence>
<dbReference type="InterPro" id="IPR041667">
    <property type="entry name" value="Cupin_8"/>
</dbReference>
<sequence>MNNEGLKLKQISREKHISKADFLEKYVRPQKPVVIEHLIEDWPAYEKWNLDYIKEVAGEKVVPLYDDRPISSKFKFNEPHTRMKMAEYIELLKTKPTNYRIFLYHMLKEVPVLQEDFKFPDLGLRFLKQLPTLFFGGENSKVFMHYDIDFANILHFHFHGKKQCILYPPSESRYLYKVPHALISREDIDYTEPDFDKFPALKHAQGYVTELKHGETLYMPEGYWHQMTYLTAGFSMSLRATPRTVTNFSKAVYNLIFMRHFDNYMRKWKGQKWIDYKNEQAVKRTHRKNKIEAE</sequence>
<reference evidence="2 3" key="1">
    <citation type="submission" date="2023-09" db="EMBL/GenBank/DDBJ databases">
        <authorList>
            <person name="Rey-Velasco X."/>
        </authorList>
    </citation>
    <scope>NUCLEOTIDE SEQUENCE [LARGE SCALE GENOMIC DNA]</scope>
    <source>
        <strain evidence="2 3">F117</strain>
    </source>
</reference>
<dbReference type="RefSeq" id="WP_311504111.1">
    <property type="nucleotide sequence ID" value="NZ_JAVRHK010000011.1"/>
</dbReference>
<gene>
    <name evidence="2" type="ORF">RM539_14375</name>
</gene>
<dbReference type="PANTHER" id="PTHR12461:SF105">
    <property type="entry name" value="HYPOXIA-INDUCIBLE FACTOR 1-ALPHA INHIBITOR"/>
    <property type="match status" value="1"/>
</dbReference>
<protein>
    <submittedName>
        <fullName evidence="2">Cupin-like domain-containing protein</fullName>
    </submittedName>
</protein>
<proteinExistence type="predicted"/>
<evidence type="ECO:0000313" key="2">
    <source>
        <dbReference type="EMBL" id="MDT0677770.1"/>
    </source>
</evidence>
<dbReference type="Proteomes" id="UP001262582">
    <property type="component" value="Unassembled WGS sequence"/>
</dbReference>
<dbReference type="Gene3D" id="2.60.120.650">
    <property type="entry name" value="Cupin"/>
    <property type="match status" value="1"/>
</dbReference>
<dbReference type="InterPro" id="IPR003347">
    <property type="entry name" value="JmjC_dom"/>
</dbReference>
<dbReference type="SUPFAM" id="SSF51197">
    <property type="entry name" value="Clavaminate synthase-like"/>
    <property type="match status" value="1"/>
</dbReference>
<dbReference type="PANTHER" id="PTHR12461">
    <property type="entry name" value="HYPOXIA-INDUCIBLE FACTOR 1 ALPHA INHIBITOR-RELATED"/>
    <property type="match status" value="1"/>
</dbReference>
<dbReference type="EMBL" id="JAVRHK010000011">
    <property type="protein sequence ID" value="MDT0677770.1"/>
    <property type="molecule type" value="Genomic_DNA"/>
</dbReference>
<accession>A0ABU3D8C4</accession>
<dbReference type="Pfam" id="PF13621">
    <property type="entry name" value="Cupin_8"/>
    <property type="match status" value="1"/>
</dbReference>
<keyword evidence="3" id="KW-1185">Reference proteome</keyword>